<dbReference type="EMBL" id="CP050315">
    <property type="protein sequence ID" value="QIR16677.1"/>
    <property type="molecule type" value="Genomic_DNA"/>
</dbReference>
<evidence type="ECO:0000313" key="2">
    <source>
        <dbReference type="Proteomes" id="UP000502608"/>
    </source>
</evidence>
<dbReference type="KEGG" id="saes:HBH39_19585"/>
<dbReference type="RefSeq" id="WP_167680505.1">
    <property type="nucleotide sequence ID" value="NZ_CP050315.1"/>
</dbReference>
<sequence length="350" mass="39586">MYSVYKCLNNCKLDDLIELRNSTYEARSLLNNLVTFMNSGMGFTLDQIATLNKVPLEFTTDLQPQLTTKVTEKLSVLGFPKGMHSNALSQAMLLRMGKHFRNVSVTEDFSLSLSIGKQHYEMQFKNDGLTIFNERKDVIANIKARTEHDCCLWKKIENAIYQIDKHVRLDGEKGLLNACKMTFLERLDNKLVNLHNFKEIGPHINEAVGLNDESFTKELRVLVGQAEVAEGLFDDLKLNISEAKVLQYVDELVTYLQHAHVSPIDLICQFIESCDRRYNVSSVALENIVNSKAFSVIQLSDLNKLDSSEFKERLKAIKFTSDIDAVINAESGVEVIPEAQTNVVELSNSL</sequence>
<evidence type="ECO:0000313" key="1">
    <source>
        <dbReference type="EMBL" id="QIR16677.1"/>
    </source>
</evidence>
<organism evidence="1 2">
    <name type="scientific">Shewanella aestuarii</name>
    <dbReference type="NCBI Taxonomy" id="1028752"/>
    <lineage>
        <taxon>Bacteria</taxon>
        <taxon>Pseudomonadati</taxon>
        <taxon>Pseudomonadota</taxon>
        <taxon>Gammaproteobacteria</taxon>
        <taxon>Alteromonadales</taxon>
        <taxon>Shewanellaceae</taxon>
        <taxon>Shewanella</taxon>
    </lineage>
</organism>
<dbReference type="AlphaFoldDB" id="A0A6G9QRM1"/>
<gene>
    <name evidence="1" type="ORF">HBH39_19585</name>
</gene>
<keyword evidence="2" id="KW-1185">Reference proteome</keyword>
<reference evidence="1 2" key="1">
    <citation type="submission" date="2020-03" db="EMBL/GenBank/DDBJ databases">
        <title>Complete genome sequence of Shewanella sp.</title>
        <authorList>
            <person name="Kim Y.-S."/>
            <person name="Kim S.-J."/>
            <person name="Jung H.-K."/>
            <person name="Kim K.-H."/>
        </authorList>
    </citation>
    <scope>NUCLEOTIDE SEQUENCE [LARGE SCALE GENOMIC DNA]</scope>
    <source>
        <strain evidence="1 2">PN3F2</strain>
        <plasmid evidence="1 2">pPN3F2_2</plasmid>
    </source>
</reference>
<proteinExistence type="predicted"/>
<geneLocation type="plasmid" evidence="1 2">
    <name>pPN3F2_2</name>
</geneLocation>
<protein>
    <submittedName>
        <fullName evidence="1">Uncharacterized protein</fullName>
    </submittedName>
</protein>
<dbReference type="Proteomes" id="UP000502608">
    <property type="component" value="Plasmid pPN3F2_2"/>
</dbReference>
<keyword evidence="1" id="KW-0614">Plasmid</keyword>
<name>A0A6G9QRM1_9GAMM</name>
<accession>A0A6G9QRM1</accession>